<dbReference type="AlphaFoldDB" id="A0A5J4ZLZ9"/>
<organism evidence="1 2">
    <name type="scientific">Nyssa sinensis</name>
    <dbReference type="NCBI Taxonomy" id="561372"/>
    <lineage>
        <taxon>Eukaryota</taxon>
        <taxon>Viridiplantae</taxon>
        <taxon>Streptophyta</taxon>
        <taxon>Embryophyta</taxon>
        <taxon>Tracheophyta</taxon>
        <taxon>Spermatophyta</taxon>
        <taxon>Magnoliopsida</taxon>
        <taxon>eudicotyledons</taxon>
        <taxon>Gunneridae</taxon>
        <taxon>Pentapetalae</taxon>
        <taxon>asterids</taxon>
        <taxon>Cornales</taxon>
        <taxon>Nyssaceae</taxon>
        <taxon>Nyssa</taxon>
    </lineage>
</organism>
<keyword evidence="2" id="KW-1185">Reference proteome</keyword>
<gene>
    <name evidence="1" type="ORF">F0562_013885</name>
</gene>
<reference evidence="1 2" key="1">
    <citation type="submission" date="2019-09" db="EMBL/GenBank/DDBJ databases">
        <title>A chromosome-level genome assembly of the Chinese tupelo Nyssa sinensis.</title>
        <authorList>
            <person name="Yang X."/>
            <person name="Kang M."/>
            <person name="Yang Y."/>
            <person name="Xiong H."/>
            <person name="Wang M."/>
            <person name="Zhang Z."/>
            <person name="Wang Z."/>
            <person name="Wu H."/>
            <person name="Ma T."/>
            <person name="Liu J."/>
            <person name="Xi Z."/>
        </authorList>
    </citation>
    <scope>NUCLEOTIDE SEQUENCE [LARGE SCALE GENOMIC DNA]</scope>
    <source>
        <strain evidence="1">J267</strain>
        <tissue evidence="1">Leaf</tissue>
    </source>
</reference>
<proteinExistence type="predicted"/>
<dbReference type="Proteomes" id="UP000325577">
    <property type="component" value="Linkage Group LG6"/>
</dbReference>
<evidence type="ECO:0000313" key="1">
    <source>
        <dbReference type="EMBL" id="KAA8519670.1"/>
    </source>
</evidence>
<protein>
    <submittedName>
        <fullName evidence="1">Uncharacterized protein</fullName>
    </submittedName>
</protein>
<dbReference type="EMBL" id="CM018049">
    <property type="protein sequence ID" value="KAA8519670.1"/>
    <property type="molecule type" value="Genomic_DNA"/>
</dbReference>
<dbReference type="OrthoDB" id="1749959at2759"/>
<sequence>MEMNNMLLRPFPQEEIDLAFSQMHPTNAPGPVGMPTLFYQQYWNIVGSKVAEREGIIHGVSTMQERSSRISPFFGAGDSFLFFRAMCSEAKAVSSILKAYEEASGQQINYDDSAPIQQHISSWKSSNCLRALMVAVHSKYLGLPSVIGKSK</sequence>
<name>A0A5J4ZLZ9_9ASTE</name>
<accession>A0A5J4ZLZ9</accession>
<evidence type="ECO:0000313" key="2">
    <source>
        <dbReference type="Proteomes" id="UP000325577"/>
    </source>
</evidence>